<protein>
    <submittedName>
        <fullName evidence="2">Uncharacterized protein</fullName>
    </submittedName>
</protein>
<evidence type="ECO:0000313" key="3">
    <source>
        <dbReference type="Proteomes" id="UP000231550"/>
    </source>
</evidence>
<accession>A0A2H0KRD1</accession>
<feature type="compositionally biased region" description="Basic and acidic residues" evidence="1">
    <location>
        <begin position="13"/>
        <end position="22"/>
    </location>
</feature>
<dbReference type="AlphaFoldDB" id="A0A2H0KRD1"/>
<dbReference type="EMBL" id="PCVN01000021">
    <property type="protein sequence ID" value="PIQ74696.1"/>
    <property type="molecule type" value="Genomic_DNA"/>
</dbReference>
<organism evidence="2 3">
    <name type="scientific">Candidatus Portnoybacteria bacterium CG11_big_fil_rev_8_21_14_0_20_44_10</name>
    <dbReference type="NCBI Taxonomy" id="1974818"/>
    <lineage>
        <taxon>Bacteria</taxon>
        <taxon>Candidatus Portnoyibacteriota</taxon>
    </lineage>
</organism>
<sequence>MPEENPIAQNSPESREAEDFEQKEIERLKREILDREKKIAEKRAEREKKSRVEVFRPEAQEGAVDQEKIEVGSVPTTQIDPAQVQKQSQQISALDPQNQVKFLCDLAFQKGLDFAIQTARNLDNPYVLDAFHDALV</sequence>
<dbReference type="Proteomes" id="UP000231550">
    <property type="component" value="Unassembled WGS sequence"/>
</dbReference>
<feature type="non-terminal residue" evidence="2">
    <location>
        <position position="136"/>
    </location>
</feature>
<feature type="compositionally biased region" description="Basic and acidic residues" evidence="1">
    <location>
        <begin position="56"/>
        <end position="70"/>
    </location>
</feature>
<name>A0A2H0KRD1_9BACT</name>
<feature type="region of interest" description="Disordered" evidence="1">
    <location>
        <begin position="1"/>
        <end position="22"/>
    </location>
</feature>
<evidence type="ECO:0000256" key="1">
    <source>
        <dbReference type="SAM" id="MobiDB-lite"/>
    </source>
</evidence>
<gene>
    <name evidence="2" type="ORF">COV85_00675</name>
</gene>
<reference evidence="2 3" key="1">
    <citation type="submission" date="2017-09" db="EMBL/GenBank/DDBJ databases">
        <title>Depth-based differentiation of microbial function through sediment-hosted aquifers and enrichment of novel symbionts in the deep terrestrial subsurface.</title>
        <authorList>
            <person name="Probst A.J."/>
            <person name="Ladd B."/>
            <person name="Jarett J.K."/>
            <person name="Geller-Mcgrath D.E."/>
            <person name="Sieber C.M."/>
            <person name="Emerson J.B."/>
            <person name="Anantharaman K."/>
            <person name="Thomas B.C."/>
            <person name="Malmstrom R."/>
            <person name="Stieglmeier M."/>
            <person name="Klingl A."/>
            <person name="Woyke T."/>
            <person name="Ryan C.M."/>
            <person name="Banfield J.F."/>
        </authorList>
    </citation>
    <scope>NUCLEOTIDE SEQUENCE [LARGE SCALE GENOMIC DNA]</scope>
    <source>
        <strain evidence="2">CG11_big_fil_rev_8_21_14_0_20_44_10</strain>
    </source>
</reference>
<proteinExistence type="predicted"/>
<evidence type="ECO:0000313" key="2">
    <source>
        <dbReference type="EMBL" id="PIQ74696.1"/>
    </source>
</evidence>
<feature type="compositionally biased region" description="Polar residues" evidence="1">
    <location>
        <begin position="74"/>
        <end position="83"/>
    </location>
</feature>
<comment type="caution">
    <text evidence="2">The sequence shown here is derived from an EMBL/GenBank/DDBJ whole genome shotgun (WGS) entry which is preliminary data.</text>
</comment>
<feature type="region of interest" description="Disordered" evidence="1">
    <location>
        <begin position="56"/>
        <end position="83"/>
    </location>
</feature>